<accession>A0A6N2MYB3</accession>
<feature type="domain" description="BRO1" evidence="4">
    <location>
        <begin position="63"/>
        <end position="469"/>
    </location>
</feature>
<dbReference type="InterPro" id="IPR038898">
    <property type="entry name" value="BROX"/>
</dbReference>
<evidence type="ECO:0000256" key="2">
    <source>
        <dbReference type="SAM" id="MobiDB-lite"/>
    </source>
</evidence>
<proteinExistence type="inferred from homology"/>
<keyword evidence="3" id="KW-0732">Signal</keyword>
<gene>
    <name evidence="5" type="ORF">SVIM_LOCUS427080</name>
</gene>
<dbReference type="CDD" id="cd09034">
    <property type="entry name" value="BRO1_Alix_like"/>
    <property type="match status" value="1"/>
</dbReference>
<dbReference type="PANTHER" id="PTHR23032">
    <property type="entry name" value="BRO1 DOMAIN-CONTAINING PROTEIN BROX"/>
    <property type="match status" value="1"/>
</dbReference>
<dbReference type="Pfam" id="PF03097">
    <property type="entry name" value="BRO1"/>
    <property type="match status" value="1"/>
</dbReference>
<dbReference type="SMART" id="SM01041">
    <property type="entry name" value="BRO1"/>
    <property type="match status" value="1"/>
</dbReference>
<dbReference type="EMBL" id="CAADRP010001985">
    <property type="protein sequence ID" value="VFU58447.1"/>
    <property type="molecule type" value="Genomic_DNA"/>
</dbReference>
<dbReference type="InterPro" id="IPR004328">
    <property type="entry name" value="BRO1_dom"/>
</dbReference>
<feature type="signal peptide" evidence="3">
    <location>
        <begin position="1"/>
        <end position="16"/>
    </location>
</feature>
<dbReference type="Gene3D" id="1.25.40.280">
    <property type="entry name" value="alix/aip1 like domains"/>
    <property type="match status" value="1"/>
</dbReference>
<reference evidence="5" key="1">
    <citation type="submission" date="2019-03" db="EMBL/GenBank/DDBJ databases">
        <authorList>
            <person name="Mank J."/>
            <person name="Almeida P."/>
        </authorList>
    </citation>
    <scope>NUCLEOTIDE SEQUENCE</scope>
    <source>
        <strain evidence="5">78183</strain>
    </source>
</reference>
<evidence type="ECO:0000256" key="3">
    <source>
        <dbReference type="SAM" id="SignalP"/>
    </source>
</evidence>
<feature type="region of interest" description="Disordered" evidence="2">
    <location>
        <begin position="445"/>
        <end position="469"/>
    </location>
</feature>
<sequence>MSRFLSFLLSDSLSLSLSPSIINTNNATSKLHFFIHYSSQHRINARFEGNWKKKKNGVRCFYVSSWGEKEQKCTGSGSVCPSMRIPAQSDLQRPLRGLIPQDLVDRLACLRNQIVLVAEDTGGSDVAELRRALDEYLPLLIGLTKKEHGFEGSVEFKWKNMESGRQENSVANSLFELLSVIHMIAMLNLSEANRLMIPEDCSGSGIRVVSSDCKREAVDLLLKASGCLVFCVREILAHLPPDIKKTISKDFQDGVLEAISIQALGQGTEIQLGFAVESQKASLSVKRRLACEQMIYFGQAYHFLSELDMSNGLGKKHLCFIKWKFLEAKAAAYYYHGLILDKGTEPACHVSAVCCFLAAGGILSESKKACLTFSLADPVTRSPPLWGAMKHLHQKIPEVATRKSQMYGYLLEEEKALQALPDLPDFDLSLAPDDFVLPEIDPAWDRNKGGIHSQPLKEHLKDSEDETET</sequence>
<dbReference type="InterPro" id="IPR038499">
    <property type="entry name" value="BRO1_sf"/>
</dbReference>
<evidence type="ECO:0000259" key="4">
    <source>
        <dbReference type="PROSITE" id="PS51180"/>
    </source>
</evidence>
<dbReference type="PROSITE" id="PS51180">
    <property type="entry name" value="BRO1"/>
    <property type="match status" value="1"/>
</dbReference>
<dbReference type="AlphaFoldDB" id="A0A6N2MYB3"/>
<dbReference type="PANTHER" id="PTHR23032:SF2">
    <property type="entry name" value="ENDOSOMAL TARGETING BRO1-LIKE DOMAIN-CONTAINING PROTEIN"/>
    <property type="match status" value="1"/>
</dbReference>
<name>A0A6N2MYB3_SALVM</name>
<protein>
    <recommendedName>
        <fullName evidence="4">BRO1 domain-containing protein</fullName>
    </recommendedName>
</protein>
<feature type="chain" id="PRO_5027083474" description="BRO1 domain-containing protein" evidence="3">
    <location>
        <begin position="17"/>
        <end position="469"/>
    </location>
</feature>
<comment type="similarity">
    <text evidence="1">Belongs to the BROX family.</text>
</comment>
<evidence type="ECO:0000313" key="5">
    <source>
        <dbReference type="EMBL" id="VFU58447.1"/>
    </source>
</evidence>
<evidence type="ECO:0000256" key="1">
    <source>
        <dbReference type="ARBA" id="ARBA00008901"/>
    </source>
</evidence>
<organism evidence="5">
    <name type="scientific">Salix viminalis</name>
    <name type="common">Common osier</name>
    <name type="synonym">Basket willow</name>
    <dbReference type="NCBI Taxonomy" id="40686"/>
    <lineage>
        <taxon>Eukaryota</taxon>
        <taxon>Viridiplantae</taxon>
        <taxon>Streptophyta</taxon>
        <taxon>Embryophyta</taxon>
        <taxon>Tracheophyta</taxon>
        <taxon>Spermatophyta</taxon>
        <taxon>Magnoliopsida</taxon>
        <taxon>eudicotyledons</taxon>
        <taxon>Gunneridae</taxon>
        <taxon>Pentapetalae</taxon>
        <taxon>rosids</taxon>
        <taxon>fabids</taxon>
        <taxon>Malpighiales</taxon>
        <taxon>Salicaceae</taxon>
        <taxon>Saliceae</taxon>
        <taxon>Salix</taxon>
    </lineage>
</organism>